<dbReference type="Gene3D" id="3.30.2010.10">
    <property type="entry name" value="Metalloproteases ('zincins'), catalytic domain"/>
    <property type="match status" value="1"/>
</dbReference>
<reference evidence="8 9" key="1">
    <citation type="submission" date="2023-09" db="EMBL/GenBank/DDBJ databases">
        <authorList>
            <person name="Rey-Velasco X."/>
        </authorList>
    </citation>
    <scope>NUCLEOTIDE SEQUENCE [LARGE SCALE GENOMIC DNA]</scope>
    <source>
        <strain evidence="8 9">W431</strain>
    </source>
</reference>
<evidence type="ECO:0000256" key="3">
    <source>
        <dbReference type="ARBA" id="ARBA00022989"/>
    </source>
</evidence>
<gene>
    <name evidence="8" type="ORF">RM573_09225</name>
</gene>
<keyword evidence="3 6" id="KW-1133">Transmembrane helix</keyword>
<dbReference type="EMBL" id="JAVRIF010000004">
    <property type="protein sequence ID" value="MDT0603774.1"/>
    <property type="molecule type" value="Genomic_DNA"/>
</dbReference>
<name>A0ABU3A0S1_9GAMM</name>
<accession>A0ABU3A0S1</accession>
<feature type="transmembrane region" description="Helical" evidence="6">
    <location>
        <begin position="12"/>
        <end position="35"/>
    </location>
</feature>
<organism evidence="8 9">
    <name type="scientific">Thalassotalea castellviae</name>
    <dbReference type="NCBI Taxonomy" id="3075612"/>
    <lineage>
        <taxon>Bacteria</taxon>
        <taxon>Pseudomonadati</taxon>
        <taxon>Pseudomonadota</taxon>
        <taxon>Gammaproteobacteria</taxon>
        <taxon>Alteromonadales</taxon>
        <taxon>Colwelliaceae</taxon>
        <taxon>Thalassotalea</taxon>
    </lineage>
</organism>
<dbReference type="PANTHER" id="PTHR34978:SF3">
    <property type="entry name" value="SLR0241 PROTEIN"/>
    <property type="match status" value="1"/>
</dbReference>
<comment type="caution">
    <text evidence="8">The sequence shown here is derived from an EMBL/GenBank/DDBJ whole genome shotgun (WGS) entry which is preliminary data.</text>
</comment>
<dbReference type="Pfam" id="PF05569">
    <property type="entry name" value="Peptidase_M56"/>
    <property type="match status" value="1"/>
</dbReference>
<dbReference type="PROSITE" id="PS52015">
    <property type="entry name" value="TONB_CTD"/>
    <property type="match status" value="1"/>
</dbReference>
<feature type="domain" description="TonB C-terminal" evidence="7">
    <location>
        <begin position="556"/>
        <end position="647"/>
    </location>
</feature>
<protein>
    <submittedName>
        <fullName evidence="8">M56 family metallopeptidase</fullName>
    </submittedName>
</protein>
<dbReference type="NCBIfam" id="TIGR01352">
    <property type="entry name" value="tonB_Cterm"/>
    <property type="match status" value="1"/>
</dbReference>
<evidence type="ECO:0000313" key="9">
    <source>
        <dbReference type="Proteomes" id="UP001266357"/>
    </source>
</evidence>
<dbReference type="SUPFAM" id="SSF74653">
    <property type="entry name" value="TolA/TonB C-terminal domain"/>
    <property type="match status" value="1"/>
</dbReference>
<feature type="region of interest" description="Disordered" evidence="5">
    <location>
        <begin position="549"/>
        <end position="574"/>
    </location>
</feature>
<feature type="transmembrane region" description="Helical" evidence="6">
    <location>
        <begin position="318"/>
        <end position="337"/>
    </location>
</feature>
<keyword evidence="9" id="KW-1185">Reference proteome</keyword>
<evidence type="ECO:0000256" key="1">
    <source>
        <dbReference type="ARBA" id="ARBA00004167"/>
    </source>
</evidence>
<evidence type="ECO:0000256" key="4">
    <source>
        <dbReference type="ARBA" id="ARBA00023136"/>
    </source>
</evidence>
<comment type="subcellular location">
    <subcellularLocation>
        <location evidence="1">Membrane</location>
        <topology evidence="1">Single-pass membrane protein</topology>
    </subcellularLocation>
</comment>
<keyword evidence="4 6" id="KW-0472">Membrane</keyword>
<evidence type="ECO:0000259" key="7">
    <source>
        <dbReference type="PROSITE" id="PS52015"/>
    </source>
</evidence>
<feature type="transmembrane region" description="Helical" evidence="6">
    <location>
        <begin position="217"/>
        <end position="239"/>
    </location>
</feature>
<dbReference type="RefSeq" id="WP_311580629.1">
    <property type="nucleotide sequence ID" value="NZ_JAVRIF010000004.1"/>
</dbReference>
<evidence type="ECO:0000256" key="6">
    <source>
        <dbReference type="SAM" id="Phobius"/>
    </source>
</evidence>
<dbReference type="Gene3D" id="3.30.1150.10">
    <property type="match status" value="1"/>
</dbReference>
<dbReference type="CDD" id="cd07341">
    <property type="entry name" value="M56_BlaR1_MecR1_like"/>
    <property type="match status" value="1"/>
</dbReference>
<evidence type="ECO:0000313" key="8">
    <source>
        <dbReference type="EMBL" id="MDT0603774.1"/>
    </source>
</evidence>
<dbReference type="InterPro" id="IPR037682">
    <property type="entry name" value="TonB_C"/>
</dbReference>
<evidence type="ECO:0000256" key="5">
    <source>
        <dbReference type="SAM" id="MobiDB-lite"/>
    </source>
</evidence>
<dbReference type="InterPro" id="IPR006260">
    <property type="entry name" value="TonB/TolA_C"/>
</dbReference>
<dbReference type="Pfam" id="PF03544">
    <property type="entry name" value="TonB_C"/>
    <property type="match status" value="1"/>
</dbReference>
<feature type="transmembrane region" description="Helical" evidence="6">
    <location>
        <begin position="47"/>
        <end position="68"/>
    </location>
</feature>
<dbReference type="InterPro" id="IPR008756">
    <property type="entry name" value="Peptidase_M56"/>
</dbReference>
<feature type="transmembrane region" description="Helical" evidence="6">
    <location>
        <begin position="178"/>
        <end position="197"/>
    </location>
</feature>
<feature type="compositionally biased region" description="Basic and acidic residues" evidence="5">
    <location>
        <begin position="559"/>
        <end position="568"/>
    </location>
</feature>
<feature type="transmembrane region" description="Helical" evidence="6">
    <location>
        <begin position="107"/>
        <end position="128"/>
    </location>
</feature>
<evidence type="ECO:0000256" key="2">
    <source>
        <dbReference type="ARBA" id="ARBA00022692"/>
    </source>
</evidence>
<dbReference type="PANTHER" id="PTHR34978">
    <property type="entry name" value="POSSIBLE SENSOR-TRANSDUCER PROTEIN BLAR"/>
    <property type="match status" value="1"/>
</dbReference>
<proteinExistence type="predicted"/>
<dbReference type="InterPro" id="IPR052173">
    <property type="entry name" value="Beta-lactam_resp_regulator"/>
</dbReference>
<sequence length="647" mass="72657">MESVISSPLLYNLALTLIHFLWQGCLIALALKFLLIITPHQQSKTRYTFSAIAMIACLIVPIITYIAIYQPSYAQLIVQPDQNAFMLETAILTNDEAINWYQEVFEALPYVSMVWISIVTFLATKLIIELYNVNQLPKQGTMRAEAALQRRFEALVKKVNLRKSPQLLISLKTDIPMAIGWLKPVILIPAAMLTGLTPTQLDMLILHELAHIRRHDYLVNFFQTIIETLLFFHPAIAWISKQMRNEREYCSDDIAVNLAGNPIAYAHTLADTANLCRNHRHHAIPTMAMAASGGDLKQRVVRLVNQHHCSSNDDSGKFLASVLIIFSVLIVAIKPYLNNTIIDFTSGRISFFKTASDIIKQQPTNAANLSATSVAQMLLQQEQKNALALENESSISAPKVNSRVTKITVPTMKFTNITAKKSPSLNKAADERELANDHTVQENSYLANNKTKNDITTATSNAAMSQQNNSESQTEALLANHQEKSMSELAFERTDSNNTQSKMKNPYSNQVAALNDEPRLEHTQTTTSQARPNQEQPRPLYTITTVEKTKTATSRPKRKSAEILRSPDPKYPSTATRRGIEMDVTVSFVIDTDGIVQDITFEQKNRVSYFRSAIRNAMAKWRFLPAQVNGRPVESKMTKIFSFSLAK</sequence>
<dbReference type="Proteomes" id="UP001266357">
    <property type="component" value="Unassembled WGS sequence"/>
</dbReference>
<keyword evidence="2 6" id="KW-0812">Transmembrane</keyword>